<evidence type="ECO:0000313" key="1">
    <source>
        <dbReference type="EMBL" id="GLZ80997.1"/>
    </source>
</evidence>
<sequence>MARIGVAIAVPEPWGSELRRHRMSTGDPQAEIVPTHVTLLAPVEIADGDLPGVEEHLASVAARHAAFTLLLRGTGTFRPVTEVVFVAVAAGIAECERLAASVRTGPLTYEARFPYHPHVTVAHDVDSAHADRIFDELAGYEARFGADDFVLYAHGPDEVWRERRRFALTGPDTSGELHRE</sequence>
<comment type="caution">
    <text evidence="1">The sequence shown here is derived from an EMBL/GenBank/DDBJ whole genome shotgun (WGS) entry which is preliminary data.</text>
</comment>
<keyword evidence="2" id="KW-1185">Reference proteome</keyword>
<dbReference type="Proteomes" id="UP001165079">
    <property type="component" value="Unassembled WGS sequence"/>
</dbReference>
<dbReference type="SUPFAM" id="SSF55144">
    <property type="entry name" value="LigT-like"/>
    <property type="match status" value="1"/>
</dbReference>
<protein>
    <submittedName>
        <fullName evidence="1">Phosphoesterase</fullName>
    </submittedName>
</protein>
<dbReference type="PANTHER" id="PTHR40037">
    <property type="entry name" value="PHOSPHOESTERASE YJCG-RELATED"/>
    <property type="match status" value="1"/>
</dbReference>
<dbReference type="AlphaFoldDB" id="A0A9W6SRN7"/>
<name>A0A9W6SRN7_9ACTN</name>
<evidence type="ECO:0000313" key="2">
    <source>
        <dbReference type="Proteomes" id="UP001165079"/>
    </source>
</evidence>
<gene>
    <name evidence="1" type="ORF">Afil01_58040</name>
</gene>
<dbReference type="PANTHER" id="PTHR40037:SF1">
    <property type="entry name" value="PHOSPHOESTERASE SAOUHSC_00951-RELATED"/>
    <property type="match status" value="1"/>
</dbReference>
<dbReference type="Gene3D" id="3.90.1140.10">
    <property type="entry name" value="Cyclic phosphodiesterase"/>
    <property type="match status" value="1"/>
</dbReference>
<dbReference type="InterPro" id="IPR009097">
    <property type="entry name" value="Cyclic_Pdiesterase"/>
</dbReference>
<proteinExistence type="predicted"/>
<dbReference type="Pfam" id="PF13563">
    <property type="entry name" value="2_5_RNA_ligase2"/>
    <property type="match status" value="1"/>
</dbReference>
<dbReference type="InterPro" id="IPR050580">
    <property type="entry name" value="2H_phosphoesterase_YjcG-like"/>
</dbReference>
<dbReference type="EMBL" id="BSTX01000004">
    <property type="protein sequence ID" value="GLZ80997.1"/>
    <property type="molecule type" value="Genomic_DNA"/>
</dbReference>
<reference evidence="1" key="1">
    <citation type="submission" date="2023-03" db="EMBL/GenBank/DDBJ databases">
        <title>Actinorhabdospora filicis NBRC 111898.</title>
        <authorList>
            <person name="Ichikawa N."/>
            <person name="Sato H."/>
            <person name="Tonouchi N."/>
        </authorList>
    </citation>
    <scope>NUCLEOTIDE SEQUENCE</scope>
    <source>
        <strain evidence="1">NBRC 111898</strain>
    </source>
</reference>
<organism evidence="1 2">
    <name type="scientific">Actinorhabdospora filicis</name>
    <dbReference type="NCBI Taxonomy" id="1785913"/>
    <lineage>
        <taxon>Bacteria</taxon>
        <taxon>Bacillati</taxon>
        <taxon>Actinomycetota</taxon>
        <taxon>Actinomycetes</taxon>
        <taxon>Micromonosporales</taxon>
        <taxon>Micromonosporaceae</taxon>
        <taxon>Actinorhabdospora</taxon>
    </lineage>
</organism>
<dbReference type="RefSeq" id="WP_285666309.1">
    <property type="nucleotide sequence ID" value="NZ_BSTX01000004.1"/>
</dbReference>
<accession>A0A9W6SRN7</accession>